<feature type="transmembrane region" description="Helical" evidence="1">
    <location>
        <begin position="115"/>
        <end position="142"/>
    </location>
</feature>
<dbReference type="EMBL" id="LNCU01000098">
    <property type="protein sequence ID" value="KWV49955.1"/>
    <property type="molecule type" value="Genomic_DNA"/>
</dbReference>
<keyword evidence="1" id="KW-1133">Transmembrane helix</keyword>
<evidence type="ECO:0000256" key="1">
    <source>
        <dbReference type="SAM" id="Phobius"/>
    </source>
</evidence>
<proteinExistence type="predicted"/>
<feature type="transmembrane region" description="Helical" evidence="1">
    <location>
        <begin position="71"/>
        <end position="95"/>
    </location>
</feature>
<feature type="transmembrane region" description="Helical" evidence="1">
    <location>
        <begin position="373"/>
        <end position="394"/>
    </location>
</feature>
<evidence type="ECO:0000313" key="2">
    <source>
        <dbReference type="EMBL" id="KWV49955.1"/>
    </source>
</evidence>
<accession>A0A125Q749</accession>
<dbReference type="GO" id="GO:0005886">
    <property type="term" value="C:plasma membrane"/>
    <property type="evidence" value="ECO:0007669"/>
    <property type="project" value="TreeGrafter"/>
</dbReference>
<feature type="transmembrane region" description="Helical" evidence="1">
    <location>
        <begin position="324"/>
        <end position="345"/>
    </location>
</feature>
<dbReference type="AlphaFoldDB" id="A0A125Q749"/>
<feature type="transmembrane region" description="Helical" evidence="1">
    <location>
        <begin position="293"/>
        <end position="312"/>
    </location>
</feature>
<reference evidence="2 3" key="1">
    <citation type="submission" date="2015-11" db="EMBL/GenBank/DDBJ databases">
        <title>Draft Genome Sequence of the Strain BR 10303 (Bradyrhizobium sp.) isolated from nodules of Centrolobium paraense.</title>
        <authorList>
            <person name="Zelli J.E."/>
            <person name="Simoes-Araujo J.L."/>
            <person name="Barauna A.C."/>
            <person name="Silva K."/>
        </authorList>
    </citation>
    <scope>NUCLEOTIDE SEQUENCE [LARGE SCALE GENOMIC DNA]</scope>
    <source>
        <strain evidence="2 3">BR 10303</strain>
    </source>
</reference>
<dbReference type="Proteomes" id="UP000057737">
    <property type="component" value="Unassembled WGS sequence"/>
</dbReference>
<keyword evidence="1" id="KW-0812">Transmembrane</keyword>
<keyword evidence="3" id="KW-1185">Reference proteome</keyword>
<feature type="transmembrane region" description="Helical" evidence="1">
    <location>
        <begin position="163"/>
        <end position="185"/>
    </location>
</feature>
<organism evidence="2 3">
    <name type="scientific">Bradyrhizobium macuxiense</name>
    <dbReference type="NCBI Taxonomy" id="1755647"/>
    <lineage>
        <taxon>Bacteria</taxon>
        <taxon>Pseudomonadati</taxon>
        <taxon>Pseudomonadota</taxon>
        <taxon>Alphaproteobacteria</taxon>
        <taxon>Hyphomicrobiales</taxon>
        <taxon>Nitrobacteraceae</taxon>
        <taxon>Bradyrhizobium</taxon>
    </lineage>
</organism>
<feature type="transmembrane region" description="Helical" evidence="1">
    <location>
        <begin position="458"/>
        <end position="478"/>
    </location>
</feature>
<dbReference type="PANTHER" id="PTHR41983:SF2">
    <property type="entry name" value="SHORT-CHAIN FATTY ACID TRANSPORTER-RELATED"/>
    <property type="match status" value="1"/>
</dbReference>
<protein>
    <submittedName>
        <fullName evidence="2">Short chain fatty acid transporter</fullName>
    </submittedName>
</protein>
<gene>
    <name evidence="2" type="ORF">AS156_15685</name>
</gene>
<sequence length="484" mass="51873">MTNATHDQTVDLRKPAADNIMARFSQTLVAFAERWFPDAYVFVLIAVVAVAGGAILHGGSPLAVSRAFGDGFWNLIPFTMQMALVAIGGYVVAMSPPVAALLSRLASVPKTGRGAVVFVGMLSIALSLLNWGLSLIFSGLLVREIARRSDIRLDYRAAGAAGYLGLGCGFTLGITSSAAQLQANAGSIPASLLPITGVIGFSETILTWQNMLTVAAVTVISAVICYFTTPAPAQAKTAEDLGVVLGDDRIEAKKPVRPGDWLEFSPILTILIAVLACGWLWQTFESGNPLITLSGLNTYNFVFLILGIVLHWRPRSLIESFSKAMPSVSGVLLQFPFYAGIAQILTKVPNSHGTTLSDTIAHWFVGASSNSTVFSFLVGIYSALLGFFVPSAGGKWIIEAPYIMKAANDIGAHLGWTVMVYNIAETLPNFINPFWMLPLLGILGLKSKDLIGYTSVQFFIHFPIVMLLAAILMATFTYHPPILP</sequence>
<keyword evidence="1" id="KW-0472">Membrane</keyword>
<dbReference type="Pfam" id="PF02667">
    <property type="entry name" value="SCFA_trans"/>
    <property type="match status" value="1"/>
</dbReference>
<dbReference type="InterPro" id="IPR006160">
    <property type="entry name" value="SCFA_transpt_AtoE"/>
</dbReference>
<feature type="transmembrane region" description="Helical" evidence="1">
    <location>
        <begin position="39"/>
        <end position="59"/>
    </location>
</feature>
<feature type="transmembrane region" description="Helical" evidence="1">
    <location>
        <begin position="205"/>
        <end position="227"/>
    </location>
</feature>
<evidence type="ECO:0000313" key="3">
    <source>
        <dbReference type="Proteomes" id="UP000057737"/>
    </source>
</evidence>
<dbReference type="OrthoDB" id="9342495at2"/>
<name>A0A125Q749_9BRAD</name>
<feature type="transmembrane region" description="Helical" evidence="1">
    <location>
        <begin position="261"/>
        <end position="281"/>
    </location>
</feature>
<dbReference type="PANTHER" id="PTHR41983">
    <property type="entry name" value="SHORT-CHAIN FATTY ACID TRANSPORTER-RELATED"/>
    <property type="match status" value="1"/>
</dbReference>
<comment type="caution">
    <text evidence="2">The sequence shown here is derived from an EMBL/GenBank/DDBJ whole genome shotgun (WGS) entry which is preliminary data.</text>
</comment>
<dbReference type="RefSeq" id="WP_066512321.1">
    <property type="nucleotide sequence ID" value="NZ_LNCU01000098.1"/>
</dbReference>